<dbReference type="GO" id="GO:0045892">
    <property type="term" value="P:negative regulation of DNA-templated transcription"/>
    <property type="evidence" value="ECO:0007669"/>
    <property type="project" value="InterPro"/>
</dbReference>
<feature type="compositionally biased region" description="Low complexity" evidence="6">
    <location>
        <begin position="24"/>
        <end position="33"/>
    </location>
</feature>
<proteinExistence type="inferred from homology"/>
<evidence type="ECO:0000313" key="8">
    <source>
        <dbReference type="EMBL" id="CAB9524806.1"/>
    </source>
</evidence>
<accession>A0A9N8ESQ0</accession>
<evidence type="ECO:0000256" key="6">
    <source>
        <dbReference type="SAM" id="MobiDB-lite"/>
    </source>
</evidence>
<dbReference type="GO" id="GO:0005737">
    <property type="term" value="C:cytoplasm"/>
    <property type="evidence" value="ECO:0007669"/>
    <property type="project" value="UniProtKB-SubCell"/>
</dbReference>
<keyword evidence="4" id="KW-0677">Repeat</keyword>
<comment type="subcellular location">
    <subcellularLocation>
        <location evidence="1">Cytoplasm</location>
    </subcellularLocation>
</comment>
<gene>
    <name evidence="8" type="ORF">SEMRO_1588_G284260.1</name>
</gene>
<organism evidence="8 9">
    <name type="scientific">Seminavis robusta</name>
    <dbReference type="NCBI Taxonomy" id="568900"/>
    <lineage>
        <taxon>Eukaryota</taxon>
        <taxon>Sar</taxon>
        <taxon>Stramenopiles</taxon>
        <taxon>Ochrophyta</taxon>
        <taxon>Bacillariophyta</taxon>
        <taxon>Bacillariophyceae</taxon>
        <taxon>Bacillariophycidae</taxon>
        <taxon>Naviculales</taxon>
        <taxon>Naviculaceae</taxon>
        <taxon>Seminavis</taxon>
    </lineage>
</organism>
<dbReference type="InterPro" id="IPR016024">
    <property type="entry name" value="ARM-type_fold"/>
</dbReference>
<evidence type="ECO:0000256" key="3">
    <source>
        <dbReference type="ARBA" id="ARBA00022490"/>
    </source>
</evidence>
<dbReference type="SMART" id="SM00544">
    <property type="entry name" value="MA3"/>
    <property type="match status" value="2"/>
</dbReference>
<evidence type="ECO:0000256" key="5">
    <source>
        <dbReference type="ARBA" id="ARBA00023242"/>
    </source>
</evidence>
<feature type="compositionally biased region" description="Basic and acidic residues" evidence="6">
    <location>
        <begin position="47"/>
        <end position="66"/>
    </location>
</feature>
<evidence type="ECO:0000313" key="9">
    <source>
        <dbReference type="Proteomes" id="UP001153069"/>
    </source>
</evidence>
<sequence length="475" mass="51933">MADFASRPEVTVETMGKVHNPSGQGVKAVSSQVKSKKLKQLNTDSNSEEKNASDAGHETKVKEGTAKRNITRKKTDSSASGNYDSRNKKQGGHGKGEWKEHLEPMDPDYRPAIDEKDPLYNEEEQGYILTTENGVSTAKKGPRGYDPIESKAIYGPMLTLSEFKIQVANCVKEYFDSGDSDEVIRTLLELSCQEYHREIVKKAISLAMDKGPRERELTSRLLTSLHPTPMSDGDMALGFEILLDSLDDLRTDVPDADTMVASFLARAVVDEVLPPAFLSDQNNSRPGDPVIEKAVTLLSREHCNARLEKVWGPGDGRPVAELKQEMDQLLQEYLMSRELDEAARCVKELGATHFHHELVKRGVKIAMELDGNAAQNAAAPHDLSNMDAMAALFAFLVRNAIVSEYQVTKGVARLHSLLDDLSLDVPAAPKLLKEFEVMAEEGGCLVKPRPNPNGGVATANGEAPKNGVVVAAEAS</sequence>
<evidence type="ECO:0000256" key="1">
    <source>
        <dbReference type="ARBA" id="ARBA00004496"/>
    </source>
</evidence>
<evidence type="ECO:0000256" key="4">
    <source>
        <dbReference type="ARBA" id="ARBA00022737"/>
    </source>
</evidence>
<dbReference type="Gene3D" id="1.25.40.180">
    <property type="match status" value="2"/>
</dbReference>
<name>A0A9N8ESQ0_9STRA</name>
<feature type="region of interest" description="Disordered" evidence="6">
    <location>
        <begin position="1"/>
        <end position="106"/>
    </location>
</feature>
<keyword evidence="9" id="KW-1185">Reference proteome</keyword>
<dbReference type="InterPro" id="IPR003891">
    <property type="entry name" value="Initiation_fac_eIF4g_MI"/>
</dbReference>
<comment type="caution">
    <text evidence="8">The sequence shown here is derived from an EMBL/GenBank/DDBJ whole genome shotgun (WGS) entry which is preliminary data.</text>
</comment>
<comment type="similarity">
    <text evidence="2">Belongs to the PDCD4 family.</text>
</comment>
<keyword evidence="5" id="KW-0539">Nucleus</keyword>
<evidence type="ECO:0000256" key="2">
    <source>
        <dbReference type="ARBA" id="ARBA00005497"/>
    </source>
</evidence>
<protein>
    <submittedName>
        <fullName evidence="8">Programmed cell death protein 4</fullName>
    </submittedName>
</protein>
<dbReference type="PANTHER" id="PTHR12626:SF0">
    <property type="entry name" value="PROGRAMMED CELL DEATH PROTEIN 4"/>
    <property type="match status" value="1"/>
</dbReference>
<dbReference type="Proteomes" id="UP001153069">
    <property type="component" value="Unassembled WGS sequence"/>
</dbReference>
<dbReference type="OrthoDB" id="414546at2759"/>
<dbReference type="PROSITE" id="PS51366">
    <property type="entry name" value="MI"/>
    <property type="match status" value="2"/>
</dbReference>
<dbReference type="EMBL" id="CAICTM010001586">
    <property type="protein sequence ID" value="CAB9524806.1"/>
    <property type="molecule type" value="Genomic_DNA"/>
</dbReference>
<dbReference type="InterPro" id="IPR039778">
    <property type="entry name" value="PDCD4"/>
</dbReference>
<dbReference type="SUPFAM" id="SSF48371">
    <property type="entry name" value="ARM repeat"/>
    <property type="match status" value="2"/>
</dbReference>
<evidence type="ECO:0000259" key="7">
    <source>
        <dbReference type="PROSITE" id="PS51366"/>
    </source>
</evidence>
<dbReference type="AlphaFoldDB" id="A0A9N8ESQ0"/>
<dbReference type="Pfam" id="PF02847">
    <property type="entry name" value="MA3"/>
    <property type="match status" value="2"/>
</dbReference>
<keyword evidence="3" id="KW-0963">Cytoplasm</keyword>
<dbReference type="PANTHER" id="PTHR12626">
    <property type="entry name" value="PROGRAMMED CELL DEATH 4"/>
    <property type="match status" value="1"/>
</dbReference>
<reference evidence="8" key="1">
    <citation type="submission" date="2020-06" db="EMBL/GenBank/DDBJ databases">
        <authorList>
            <consortium name="Plant Systems Biology data submission"/>
        </authorList>
    </citation>
    <scope>NUCLEOTIDE SEQUENCE</scope>
    <source>
        <strain evidence="8">D6</strain>
    </source>
</reference>
<feature type="domain" description="MI" evidence="7">
    <location>
        <begin position="162"/>
        <end position="283"/>
    </location>
</feature>
<feature type="compositionally biased region" description="Basic and acidic residues" evidence="6">
    <location>
        <begin position="94"/>
        <end position="106"/>
    </location>
</feature>
<feature type="domain" description="MI" evidence="7">
    <location>
        <begin position="321"/>
        <end position="455"/>
    </location>
</feature>